<keyword evidence="1" id="KW-1133">Transmembrane helix</keyword>
<gene>
    <name evidence="2" type="ORF">METZ01_LOCUS85789</name>
</gene>
<organism evidence="2">
    <name type="scientific">marine metagenome</name>
    <dbReference type="NCBI Taxonomy" id="408172"/>
    <lineage>
        <taxon>unclassified sequences</taxon>
        <taxon>metagenomes</taxon>
        <taxon>ecological metagenomes</taxon>
    </lineage>
</organism>
<evidence type="ECO:0000313" key="2">
    <source>
        <dbReference type="EMBL" id="SVA32935.1"/>
    </source>
</evidence>
<dbReference type="EMBL" id="UINC01007368">
    <property type="protein sequence ID" value="SVA32935.1"/>
    <property type="molecule type" value="Genomic_DNA"/>
</dbReference>
<reference evidence="2" key="1">
    <citation type="submission" date="2018-05" db="EMBL/GenBank/DDBJ databases">
        <authorList>
            <person name="Lanie J.A."/>
            <person name="Ng W.-L."/>
            <person name="Kazmierczak K.M."/>
            <person name="Andrzejewski T.M."/>
            <person name="Davidsen T.M."/>
            <person name="Wayne K.J."/>
            <person name="Tettelin H."/>
            <person name="Glass J.I."/>
            <person name="Rusch D."/>
            <person name="Podicherti R."/>
            <person name="Tsui H.-C.T."/>
            <person name="Winkler M.E."/>
        </authorList>
    </citation>
    <scope>NUCLEOTIDE SEQUENCE</scope>
</reference>
<keyword evidence="1" id="KW-0812">Transmembrane</keyword>
<proteinExistence type="predicted"/>
<accession>A0A381UXV8</accession>
<protein>
    <submittedName>
        <fullName evidence="2">Uncharacterized protein</fullName>
    </submittedName>
</protein>
<feature type="transmembrane region" description="Helical" evidence="1">
    <location>
        <begin position="7"/>
        <end position="31"/>
    </location>
</feature>
<dbReference type="AlphaFoldDB" id="A0A381UXV8"/>
<name>A0A381UXV8_9ZZZZ</name>
<keyword evidence="1" id="KW-0472">Membrane</keyword>
<sequence length="78" mass="8849">MKKALQVLGIIALSLLIMQLLFVLTISISIISHVSDGNYKVDIIDSYQNKNYSDRVNINNERILIIKDNDTILDIESD</sequence>
<evidence type="ECO:0000256" key="1">
    <source>
        <dbReference type="SAM" id="Phobius"/>
    </source>
</evidence>